<accession>A0A0B2SGU4</accession>
<gene>
    <name evidence="1" type="ORF">glysoja_039966</name>
</gene>
<dbReference type="EMBL" id="KN643372">
    <property type="protein sequence ID" value="KHN44048.1"/>
    <property type="molecule type" value="Genomic_DNA"/>
</dbReference>
<dbReference type="Proteomes" id="UP000053555">
    <property type="component" value="Unassembled WGS sequence"/>
</dbReference>
<sequence length="64" mass="7633">MKKGKRIFELLKEQAGLIMKLRNVYIPGWWLLPTTTHRRMKEIDTDMWASLMLEQRSSSLNQGR</sequence>
<reference evidence="1" key="1">
    <citation type="submission" date="2014-07" db="EMBL/GenBank/DDBJ databases">
        <title>Identification of a novel salt tolerance gene in wild soybean by whole-genome sequencing.</title>
        <authorList>
            <person name="Lam H.-M."/>
            <person name="Qi X."/>
            <person name="Li M.-W."/>
            <person name="Liu X."/>
            <person name="Xie M."/>
            <person name="Ni M."/>
            <person name="Xu X."/>
        </authorList>
    </citation>
    <scope>NUCLEOTIDE SEQUENCE [LARGE SCALE GENOMIC DNA]</scope>
    <source>
        <tissue evidence="1">Root</tissue>
    </source>
</reference>
<dbReference type="AlphaFoldDB" id="A0A0B2SGU4"/>
<protein>
    <submittedName>
        <fullName evidence="1">Uncharacterized protein</fullName>
    </submittedName>
</protein>
<evidence type="ECO:0000313" key="1">
    <source>
        <dbReference type="EMBL" id="KHN44048.1"/>
    </source>
</evidence>
<dbReference type="Gene3D" id="1.20.120.990">
    <property type="entry name" value="Glycosyltransferase family 88, C-terminal domain"/>
    <property type="match status" value="1"/>
</dbReference>
<organism evidence="1">
    <name type="scientific">Glycine soja</name>
    <name type="common">Wild soybean</name>
    <dbReference type="NCBI Taxonomy" id="3848"/>
    <lineage>
        <taxon>Eukaryota</taxon>
        <taxon>Viridiplantae</taxon>
        <taxon>Streptophyta</taxon>
        <taxon>Embryophyta</taxon>
        <taxon>Tracheophyta</taxon>
        <taxon>Spermatophyta</taxon>
        <taxon>Magnoliopsida</taxon>
        <taxon>eudicotyledons</taxon>
        <taxon>Gunneridae</taxon>
        <taxon>Pentapetalae</taxon>
        <taxon>rosids</taxon>
        <taxon>fabids</taxon>
        <taxon>Fabales</taxon>
        <taxon>Fabaceae</taxon>
        <taxon>Papilionoideae</taxon>
        <taxon>50 kb inversion clade</taxon>
        <taxon>NPAAA clade</taxon>
        <taxon>indigoferoid/millettioid clade</taxon>
        <taxon>Phaseoleae</taxon>
        <taxon>Glycine</taxon>
        <taxon>Glycine subgen. Soja</taxon>
    </lineage>
</organism>
<name>A0A0B2SGU4_GLYSO</name>
<proteinExistence type="predicted"/>